<evidence type="ECO:0000313" key="1">
    <source>
        <dbReference type="EMBL" id="VVV01363.1"/>
    </source>
</evidence>
<accession>A0AC61YB49</accession>
<dbReference type="EMBL" id="CABVMM010000010">
    <property type="protein sequence ID" value="VVV01363.1"/>
    <property type="molecule type" value="Genomic_DNA"/>
</dbReference>
<reference evidence="1" key="1">
    <citation type="submission" date="2019-09" db="EMBL/GenBank/DDBJ databases">
        <authorList>
            <person name="Rodrigo-Torres L."/>
            <person name="Arahal R. D."/>
            <person name="Lucena T."/>
        </authorList>
    </citation>
    <scope>NUCLEOTIDE SEQUENCE</scope>
    <source>
        <strain evidence="1">ISS653</strain>
    </source>
</reference>
<proteinExistence type="predicted"/>
<organism evidence="1 2">
    <name type="scientific">Mesonia oceanica</name>
    <dbReference type="NCBI Taxonomy" id="2687242"/>
    <lineage>
        <taxon>Bacteria</taxon>
        <taxon>Pseudomonadati</taxon>
        <taxon>Bacteroidota</taxon>
        <taxon>Flavobacteriia</taxon>
        <taxon>Flavobacteriales</taxon>
        <taxon>Flavobacteriaceae</taxon>
        <taxon>Mesonia</taxon>
    </lineage>
</organism>
<evidence type="ECO:0000313" key="2">
    <source>
        <dbReference type="Proteomes" id="UP000356253"/>
    </source>
</evidence>
<protein>
    <submittedName>
        <fullName evidence="1">Uncharacterized protein</fullName>
    </submittedName>
</protein>
<gene>
    <name evidence="1" type="ORF">FVB9532_02653</name>
</gene>
<comment type="caution">
    <text evidence="1">The sequence shown here is derived from an EMBL/GenBank/DDBJ whole genome shotgun (WGS) entry which is preliminary data.</text>
</comment>
<dbReference type="Proteomes" id="UP000356253">
    <property type="component" value="Unassembled WGS sequence"/>
</dbReference>
<name>A0AC61YB49_9FLAO</name>
<keyword evidence="2" id="KW-1185">Reference proteome</keyword>
<sequence>MEKCKFSFYYLSLLLLLFACDNDDDNFSKSGSEELILDGYLIVNGNSYSSSLDIISDDLQNIESSIFLAENNSELPSISNIIFKEDLAYFFFNNSNNIYILYKSNLRVKEIFKIQQNILGSHIDENNDLYLTTNNELLIYNNVDLFNQFPETYPLQENYKKIIDIGENLFLYNNGGISSSISVFNKTKKEITDEFEFENATNFTREGNFLYFLSGNYITEFSLVTKSITKQISILNDENYNKSFQVLKNRVYLFSGLNLYAIPISENQIDEEDILLPFENNEQGNRLAQNMKILDNYIFLSFNNFWDPSDQNQLYVYNLEGEFQKSFFTNGGMKELYKIEND</sequence>